<reference evidence="2" key="2">
    <citation type="submission" date="2015-01" db="EMBL/GenBank/DDBJ databases">
        <title>Evolutionary Origins and Diversification of the Mycorrhizal Mutualists.</title>
        <authorList>
            <consortium name="DOE Joint Genome Institute"/>
            <consortium name="Mycorrhizal Genomics Consortium"/>
            <person name="Kohler A."/>
            <person name="Kuo A."/>
            <person name="Nagy L.G."/>
            <person name="Floudas D."/>
            <person name="Copeland A."/>
            <person name="Barry K.W."/>
            <person name="Cichocki N."/>
            <person name="Veneault-Fourrey C."/>
            <person name="LaButti K."/>
            <person name="Lindquist E.A."/>
            <person name="Lipzen A."/>
            <person name="Lundell T."/>
            <person name="Morin E."/>
            <person name="Murat C."/>
            <person name="Riley R."/>
            <person name="Ohm R."/>
            <person name="Sun H."/>
            <person name="Tunlid A."/>
            <person name="Henrissat B."/>
            <person name="Grigoriev I.V."/>
            <person name="Hibbett D.S."/>
            <person name="Martin F."/>
        </authorList>
    </citation>
    <scope>NUCLEOTIDE SEQUENCE [LARGE SCALE GENOMIC DNA]</scope>
    <source>
        <strain evidence="2">MUT 4182</strain>
    </source>
</reference>
<name>A0A0C3Q7M7_9AGAM</name>
<dbReference type="HOGENOM" id="CLU_1409764_0_0_1"/>
<protein>
    <submittedName>
        <fullName evidence="1">Uncharacterized protein</fullName>
    </submittedName>
</protein>
<dbReference type="EMBL" id="KN823038">
    <property type="protein sequence ID" value="KIO25640.1"/>
    <property type="molecule type" value="Genomic_DNA"/>
</dbReference>
<gene>
    <name evidence="1" type="ORF">M407DRAFT_8292</name>
</gene>
<dbReference type="Proteomes" id="UP000054248">
    <property type="component" value="Unassembled WGS sequence"/>
</dbReference>
<accession>A0A0C3Q7M7</accession>
<sequence>MTDPIVHQSLEYKQAYVVEGSTKSTKSYLLTQAINQPSIPDTFWDPVLASRYVENLNKLFSSIYAFRINRTKVGTIGSLELLITEPEPSITKKITDQCKWTITFWKYCEARVFAFGNEAEQLTRYQDWIECQFTVVHPQHHQHVIDGPGLPPTINTNSMTSDPLFTSTRNMSAPSVLAVEVDQEAGPPELVDS</sequence>
<organism evidence="1 2">
    <name type="scientific">Tulasnella calospora MUT 4182</name>
    <dbReference type="NCBI Taxonomy" id="1051891"/>
    <lineage>
        <taxon>Eukaryota</taxon>
        <taxon>Fungi</taxon>
        <taxon>Dikarya</taxon>
        <taxon>Basidiomycota</taxon>
        <taxon>Agaricomycotina</taxon>
        <taxon>Agaricomycetes</taxon>
        <taxon>Cantharellales</taxon>
        <taxon>Tulasnellaceae</taxon>
        <taxon>Tulasnella</taxon>
    </lineage>
</organism>
<proteinExistence type="predicted"/>
<keyword evidence="2" id="KW-1185">Reference proteome</keyword>
<evidence type="ECO:0000313" key="2">
    <source>
        <dbReference type="Proteomes" id="UP000054248"/>
    </source>
</evidence>
<evidence type="ECO:0000313" key="1">
    <source>
        <dbReference type="EMBL" id="KIO25640.1"/>
    </source>
</evidence>
<reference evidence="1 2" key="1">
    <citation type="submission" date="2014-04" db="EMBL/GenBank/DDBJ databases">
        <authorList>
            <consortium name="DOE Joint Genome Institute"/>
            <person name="Kuo A."/>
            <person name="Girlanda M."/>
            <person name="Perotto S."/>
            <person name="Kohler A."/>
            <person name="Nagy L.G."/>
            <person name="Floudas D."/>
            <person name="Copeland A."/>
            <person name="Barry K.W."/>
            <person name="Cichocki N."/>
            <person name="Veneault-Fourrey C."/>
            <person name="LaButti K."/>
            <person name="Lindquist E.A."/>
            <person name="Lipzen A."/>
            <person name="Lundell T."/>
            <person name="Morin E."/>
            <person name="Murat C."/>
            <person name="Sun H."/>
            <person name="Tunlid A."/>
            <person name="Henrissat B."/>
            <person name="Grigoriev I.V."/>
            <person name="Hibbett D.S."/>
            <person name="Martin F."/>
            <person name="Nordberg H.P."/>
            <person name="Cantor M.N."/>
            <person name="Hua S.X."/>
        </authorList>
    </citation>
    <scope>NUCLEOTIDE SEQUENCE [LARGE SCALE GENOMIC DNA]</scope>
    <source>
        <strain evidence="1 2">MUT 4182</strain>
    </source>
</reference>
<dbReference type="AlphaFoldDB" id="A0A0C3Q7M7"/>